<dbReference type="Pfam" id="PF25989">
    <property type="entry name" value="YknX_C"/>
    <property type="match status" value="1"/>
</dbReference>
<comment type="subcellular location">
    <subcellularLocation>
        <location evidence="1">Cell membrane</location>
    </subcellularLocation>
</comment>
<reference evidence="12 13" key="1">
    <citation type="submission" date="2012-09" db="EMBL/GenBank/DDBJ databases">
        <title>Draft Genome Sequences of 6 Strains from Genus Thauera.</title>
        <authorList>
            <person name="Liu B."/>
            <person name="Shapleigh J.P."/>
            <person name="Frostegard A.H."/>
        </authorList>
    </citation>
    <scope>NUCLEOTIDE SEQUENCE [LARGE SCALE GENOMIC DNA]</scope>
    <source>
        <strain evidence="13">47Lol / DSM 12138</strain>
    </source>
</reference>
<dbReference type="GO" id="GO:0030313">
    <property type="term" value="C:cell envelope"/>
    <property type="evidence" value="ECO:0007669"/>
    <property type="project" value="UniProtKB-SubCell"/>
</dbReference>
<proteinExistence type="inferred from homology"/>
<feature type="coiled-coil region" evidence="6">
    <location>
        <begin position="104"/>
        <end position="131"/>
    </location>
</feature>
<dbReference type="GO" id="GO:1990281">
    <property type="term" value="C:efflux pump complex"/>
    <property type="evidence" value="ECO:0007669"/>
    <property type="project" value="TreeGrafter"/>
</dbReference>
<keyword evidence="4" id="KW-0997">Cell inner membrane</keyword>
<dbReference type="eggNOG" id="COG0845">
    <property type="taxonomic scope" value="Bacteria"/>
</dbReference>
<keyword evidence="13" id="KW-1185">Reference proteome</keyword>
<evidence type="ECO:0000256" key="2">
    <source>
        <dbReference type="ARBA" id="ARBA00009477"/>
    </source>
</evidence>
<evidence type="ECO:0000259" key="8">
    <source>
        <dbReference type="Pfam" id="PF25876"/>
    </source>
</evidence>
<evidence type="ECO:0000259" key="11">
    <source>
        <dbReference type="Pfam" id="PF25989"/>
    </source>
</evidence>
<dbReference type="Pfam" id="PF25876">
    <property type="entry name" value="HH_MFP_RND"/>
    <property type="match status" value="1"/>
</dbReference>
<dbReference type="EMBL" id="AMXE01000053">
    <property type="protein sequence ID" value="ENO86512.1"/>
    <property type="molecule type" value="Genomic_DNA"/>
</dbReference>
<dbReference type="InterPro" id="IPR058637">
    <property type="entry name" value="YknX-like_C"/>
</dbReference>
<keyword evidence="5" id="KW-0472">Membrane</keyword>
<dbReference type="NCBIfam" id="TIGR01730">
    <property type="entry name" value="RND_mfp"/>
    <property type="match status" value="1"/>
</dbReference>
<keyword evidence="3" id="KW-1003">Cell membrane</keyword>
<evidence type="ECO:0000313" key="12">
    <source>
        <dbReference type="EMBL" id="ENO86512.1"/>
    </source>
</evidence>
<evidence type="ECO:0000256" key="3">
    <source>
        <dbReference type="ARBA" id="ARBA00022475"/>
    </source>
</evidence>
<dbReference type="PANTHER" id="PTHR30469:SF12">
    <property type="entry name" value="MULTIDRUG RESISTANCE PROTEIN MDTA"/>
    <property type="match status" value="1"/>
</dbReference>
<dbReference type="Gene3D" id="1.10.287.470">
    <property type="entry name" value="Helix hairpin bin"/>
    <property type="match status" value="1"/>
</dbReference>
<dbReference type="Pfam" id="PF25944">
    <property type="entry name" value="Beta-barrel_RND"/>
    <property type="match status" value="1"/>
</dbReference>
<sequence length="387" mass="41644">MLLAAAAVAATAWYFLRSDAQTSTSGAPRPGMMSGPVPVKAVAAERGELDVRLRAIGTVTPLASVTVRSRVDGELMKLAFEEGDRVRKGALLAEIDPAPYRVGLSQAEGQLQQNQAQLKNAETELARYRLLFEQDSIARQQVEAQEALVNQLRGTLKTNQAQVDDARLKLGWTRIEAPIEGRVGLRRVDAGNLISSGDTDGIVSIVQTRPIAVMFTVPERELATVREEMARGRSLQVEAWDRDDRKQIASGVLRTFDNQIDTATGTVRLKAEFANTDDALFPNQFVNIRLAVRSIQDAVTIPADAVQFGSRGSYVYVVADDKANVRPVALGASDGTKVVVESGIDGGEKVVLEGLDRLREGRAVTLVDSDGNEEAGTPAPGAQRQGG</sequence>
<dbReference type="Gene3D" id="2.40.30.170">
    <property type="match status" value="1"/>
</dbReference>
<accession>N6YVS6</accession>
<comment type="caution">
    <text evidence="12">The sequence shown here is derived from an EMBL/GenBank/DDBJ whole genome shotgun (WGS) entry which is preliminary data.</text>
</comment>
<feature type="domain" description="Multidrug resistance protein MdtA-like barrel-sandwich hybrid" evidence="9">
    <location>
        <begin position="64"/>
        <end position="205"/>
    </location>
</feature>
<protein>
    <submittedName>
        <fullName evidence="12">Efflux transporter, RND family, MFP subunit</fullName>
    </submittedName>
</protein>
<dbReference type="AlphaFoldDB" id="N6YVS6"/>
<evidence type="ECO:0000256" key="4">
    <source>
        <dbReference type="ARBA" id="ARBA00022519"/>
    </source>
</evidence>
<dbReference type="Proteomes" id="UP000013232">
    <property type="component" value="Unassembled WGS sequence"/>
</dbReference>
<name>N6YVS6_THAL4</name>
<evidence type="ECO:0000256" key="1">
    <source>
        <dbReference type="ARBA" id="ARBA00004236"/>
    </source>
</evidence>
<comment type="similarity">
    <text evidence="2">Belongs to the membrane fusion protein (MFP) (TC 8.A.1) family.</text>
</comment>
<dbReference type="GO" id="GO:0015562">
    <property type="term" value="F:efflux transmembrane transporter activity"/>
    <property type="evidence" value="ECO:0007669"/>
    <property type="project" value="TreeGrafter"/>
</dbReference>
<feature type="domain" description="Multidrug resistance protein MdtA-like beta-barrel" evidence="10">
    <location>
        <begin position="210"/>
        <end position="292"/>
    </location>
</feature>
<evidence type="ECO:0000256" key="6">
    <source>
        <dbReference type="SAM" id="Coils"/>
    </source>
</evidence>
<evidence type="ECO:0000256" key="7">
    <source>
        <dbReference type="SAM" id="MobiDB-lite"/>
    </source>
</evidence>
<dbReference type="InterPro" id="IPR058624">
    <property type="entry name" value="MdtA-like_HH"/>
</dbReference>
<feature type="domain" description="YknX-like C-terminal permuted SH3-like" evidence="11">
    <location>
        <begin position="298"/>
        <end position="365"/>
    </location>
</feature>
<dbReference type="NCBIfam" id="NF008589">
    <property type="entry name" value="PRK11556.1"/>
    <property type="match status" value="1"/>
</dbReference>
<dbReference type="STRING" id="1123367.GCA_000621305_02497"/>
<dbReference type="PANTHER" id="PTHR30469">
    <property type="entry name" value="MULTIDRUG RESISTANCE PROTEIN MDTA"/>
    <property type="match status" value="1"/>
</dbReference>
<dbReference type="InterPro" id="IPR058625">
    <property type="entry name" value="MdtA-like_BSH"/>
</dbReference>
<dbReference type="Gene3D" id="2.40.50.100">
    <property type="match status" value="1"/>
</dbReference>
<gene>
    <name evidence="12" type="ORF">C666_12975</name>
</gene>
<feature type="region of interest" description="Disordered" evidence="7">
    <location>
        <begin position="368"/>
        <end position="387"/>
    </location>
</feature>
<dbReference type="FunFam" id="2.40.420.20:FF:000001">
    <property type="entry name" value="Efflux RND transporter periplasmic adaptor subunit"/>
    <property type="match status" value="1"/>
</dbReference>
<evidence type="ECO:0000256" key="5">
    <source>
        <dbReference type="ARBA" id="ARBA00023136"/>
    </source>
</evidence>
<dbReference type="RefSeq" id="WP_004340158.1">
    <property type="nucleotide sequence ID" value="NZ_AMXE01000053.1"/>
</dbReference>
<dbReference type="Pfam" id="PF25917">
    <property type="entry name" value="BSH_RND"/>
    <property type="match status" value="1"/>
</dbReference>
<dbReference type="InterPro" id="IPR006143">
    <property type="entry name" value="RND_pump_MFP"/>
</dbReference>
<dbReference type="InterPro" id="IPR058626">
    <property type="entry name" value="MdtA-like_b-barrel"/>
</dbReference>
<evidence type="ECO:0000259" key="9">
    <source>
        <dbReference type="Pfam" id="PF25917"/>
    </source>
</evidence>
<evidence type="ECO:0000313" key="13">
    <source>
        <dbReference type="Proteomes" id="UP000013232"/>
    </source>
</evidence>
<dbReference type="Gene3D" id="2.40.420.20">
    <property type="match status" value="1"/>
</dbReference>
<evidence type="ECO:0000259" key="10">
    <source>
        <dbReference type="Pfam" id="PF25944"/>
    </source>
</evidence>
<organism evidence="12 13">
    <name type="scientific">Thauera linaloolentis (strain DSM 12138 / JCM 21573 / CCUG 41526 / CIP 105981 / IAM 15112 / NBRC 102519 / 47Lol)</name>
    <dbReference type="NCBI Taxonomy" id="1123367"/>
    <lineage>
        <taxon>Bacteria</taxon>
        <taxon>Pseudomonadati</taxon>
        <taxon>Pseudomonadota</taxon>
        <taxon>Betaproteobacteria</taxon>
        <taxon>Rhodocyclales</taxon>
        <taxon>Zoogloeaceae</taxon>
        <taxon>Thauera</taxon>
    </lineage>
</organism>
<feature type="domain" description="Multidrug resistance protein MdtA-like alpha-helical hairpin" evidence="8">
    <location>
        <begin position="104"/>
        <end position="173"/>
    </location>
</feature>
<keyword evidence="6" id="KW-0175">Coiled coil</keyword>
<dbReference type="SUPFAM" id="SSF111369">
    <property type="entry name" value="HlyD-like secretion proteins"/>
    <property type="match status" value="1"/>
</dbReference>